<evidence type="ECO:0000313" key="1">
    <source>
        <dbReference type="EMBL" id="OGF63464.1"/>
    </source>
</evidence>
<organism evidence="1 2">
    <name type="scientific">Candidatus Giovannonibacteria bacterium RIFCSPHIGHO2_01_FULL_45_23</name>
    <dbReference type="NCBI Taxonomy" id="1798325"/>
    <lineage>
        <taxon>Bacteria</taxon>
        <taxon>Candidatus Giovannoniibacteriota</taxon>
    </lineage>
</organism>
<dbReference type="EMBL" id="MFHD01000002">
    <property type="protein sequence ID" value="OGF63464.1"/>
    <property type="molecule type" value="Genomic_DNA"/>
</dbReference>
<dbReference type="Proteomes" id="UP000179251">
    <property type="component" value="Unassembled WGS sequence"/>
</dbReference>
<dbReference type="InterPro" id="IPR049389">
    <property type="entry name" value="TTHA0281-like"/>
</dbReference>
<dbReference type="InterPro" id="IPR035069">
    <property type="entry name" value="TTHA1013/TTHA0281-like"/>
</dbReference>
<comment type="caution">
    <text evidence="1">The sequence shown here is derived from an EMBL/GenBank/DDBJ whole genome shotgun (WGS) entry which is preliminary data.</text>
</comment>
<evidence type="ECO:0008006" key="3">
    <source>
        <dbReference type="Google" id="ProtNLM"/>
    </source>
</evidence>
<reference evidence="1 2" key="1">
    <citation type="journal article" date="2016" name="Nat. Commun.">
        <title>Thousands of microbial genomes shed light on interconnected biogeochemical processes in an aquifer system.</title>
        <authorList>
            <person name="Anantharaman K."/>
            <person name="Brown C.T."/>
            <person name="Hug L.A."/>
            <person name="Sharon I."/>
            <person name="Castelle C.J."/>
            <person name="Probst A.J."/>
            <person name="Thomas B.C."/>
            <person name="Singh A."/>
            <person name="Wilkins M.J."/>
            <person name="Karaoz U."/>
            <person name="Brodie E.L."/>
            <person name="Williams K.H."/>
            <person name="Hubbard S.S."/>
            <person name="Banfield J.F."/>
        </authorList>
    </citation>
    <scope>NUCLEOTIDE SEQUENCE [LARGE SCALE GENOMIC DNA]</scope>
</reference>
<sequence>MTLRTQQFIEKMLGQAEYKLDDSIGEWIGWVDGFPGVYAQGEDVETVRQQLAEVLEEYLFLSFQKKQEVPGFELKILHHAEAN</sequence>
<dbReference type="STRING" id="1798325.A2834_01285"/>
<protein>
    <recommendedName>
        <fullName evidence="3">Type II toxin-antitoxin system HicB family antitoxin</fullName>
    </recommendedName>
</protein>
<name>A0A1F5VJ81_9BACT</name>
<dbReference type="AlphaFoldDB" id="A0A1F5VJ81"/>
<proteinExistence type="predicted"/>
<evidence type="ECO:0000313" key="2">
    <source>
        <dbReference type="Proteomes" id="UP000179251"/>
    </source>
</evidence>
<dbReference type="SUPFAM" id="SSF143100">
    <property type="entry name" value="TTHA1013/TTHA0281-like"/>
    <property type="match status" value="1"/>
</dbReference>
<accession>A0A1F5VJ81</accession>
<gene>
    <name evidence="1" type="ORF">A2834_01285</name>
</gene>
<dbReference type="Gene3D" id="3.30.160.250">
    <property type="match status" value="1"/>
</dbReference>
<dbReference type="Pfam" id="PF21748">
    <property type="entry name" value="UPF0150"/>
    <property type="match status" value="1"/>
</dbReference>